<proteinExistence type="predicted"/>
<organism evidence="3 5">
    <name type="scientific">Pectobacterium carotovorum subsp. carotovorum</name>
    <name type="common">Erwinia carotovora subsp. carotovora</name>
    <dbReference type="NCBI Taxonomy" id="555"/>
    <lineage>
        <taxon>Bacteria</taxon>
        <taxon>Pseudomonadati</taxon>
        <taxon>Pseudomonadota</taxon>
        <taxon>Gammaproteobacteria</taxon>
        <taxon>Enterobacterales</taxon>
        <taxon>Pectobacteriaceae</taxon>
        <taxon>Pectobacterium</taxon>
    </lineage>
</organism>
<evidence type="ECO:0000313" key="3">
    <source>
        <dbReference type="EMBL" id="GLV67558.1"/>
    </source>
</evidence>
<keyword evidence="3" id="KW-0378">Hydrolase</keyword>
<reference evidence="3" key="2">
    <citation type="submission" date="2023-02" db="EMBL/GenBank/DDBJ databases">
        <title>Pectobacterium carotovorum subsp. carotovorum NBRC 12380.</title>
        <authorList>
            <person name="Ichikawa N."/>
            <person name="Sato H."/>
            <person name="Tonouchi N."/>
        </authorList>
    </citation>
    <scope>NUCLEOTIDE SEQUENCE</scope>
    <source>
        <strain evidence="3">NBRC 12380</strain>
    </source>
</reference>
<dbReference type="RefSeq" id="WP_261865093.1">
    <property type="nucleotide sequence ID" value="NZ_BRLF01000001.1"/>
</dbReference>
<dbReference type="Pfam" id="PF01844">
    <property type="entry name" value="HNH"/>
    <property type="match status" value="1"/>
</dbReference>
<dbReference type="Proteomes" id="UP001165145">
    <property type="component" value="Unassembled WGS sequence"/>
</dbReference>
<dbReference type="GO" id="GO:0003676">
    <property type="term" value="F:nucleic acid binding"/>
    <property type="evidence" value="ECO:0007669"/>
    <property type="project" value="InterPro"/>
</dbReference>
<keyword evidence="3" id="KW-0540">Nuclease</keyword>
<evidence type="ECO:0000313" key="2">
    <source>
        <dbReference type="EMBL" id="GKX45249.1"/>
    </source>
</evidence>
<evidence type="ECO:0000313" key="4">
    <source>
        <dbReference type="Proteomes" id="UP001058167"/>
    </source>
</evidence>
<reference evidence="2" key="1">
    <citation type="submission" date="2022-06" db="EMBL/GenBank/DDBJ databases">
        <title>Draft genome sequences of Pectobacterium carotovorum subsp. carotovorum str. NBRC12380.</title>
        <authorList>
            <person name="Wakabayashi Y."/>
            <person name="Kojima K."/>
        </authorList>
    </citation>
    <scope>NUCLEOTIDE SEQUENCE</scope>
    <source>
        <strain evidence="2">NBRC 12380</strain>
    </source>
</reference>
<gene>
    <name evidence="3" type="ORF">Pcaca03_00020</name>
    <name evidence="2" type="ORF">SOASR016_00010</name>
</gene>
<dbReference type="EMBL" id="BSRL01000001">
    <property type="protein sequence ID" value="GLV67558.1"/>
    <property type="molecule type" value="Genomic_DNA"/>
</dbReference>
<dbReference type="Proteomes" id="UP001058167">
    <property type="component" value="Unassembled WGS sequence"/>
</dbReference>
<keyword evidence="4" id="KW-1185">Reference proteome</keyword>
<name>A0AAI9KWS4_PECCC</name>
<dbReference type="CDD" id="cd00085">
    <property type="entry name" value="HNHc"/>
    <property type="match status" value="1"/>
</dbReference>
<dbReference type="AlphaFoldDB" id="A0AAI9KWS4"/>
<accession>A0AAI9KWS4</accession>
<evidence type="ECO:0000259" key="1">
    <source>
        <dbReference type="Pfam" id="PF01844"/>
    </source>
</evidence>
<comment type="caution">
    <text evidence="3">The sequence shown here is derived from an EMBL/GenBank/DDBJ whole genome shotgun (WGS) entry which is preliminary data.</text>
</comment>
<protein>
    <submittedName>
        <fullName evidence="3">HNH endonuclease</fullName>
    </submittedName>
</protein>
<dbReference type="GO" id="GO:0008270">
    <property type="term" value="F:zinc ion binding"/>
    <property type="evidence" value="ECO:0007669"/>
    <property type="project" value="InterPro"/>
</dbReference>
<dbReference type="InterPro" id="IPR003615">
    <property type="entry name" value="HNH_nuc"/>
</dbReference>
<dbReference type="InterPro" id="IPR002711">
    <property type="entry name" value="HNH"/>
</dbReference>
<feature type="domain" description="HNH" evidence="1">
    <location>
        <begin position="174"/>
        <end position="229"/>
    </location>
</feature>
<dbReference type="EMBL" id="BRLF01000001">
    <property type="protein sequence ID" value="GKX45249.1"/>
    <property type="molecule type" value="Genomic_DNA"/>
</dbReference>
<dbReference type="GO" id="GO:0004519">
    <property type="term" value="F:endonuclease activity"/>
    <property type="evidence" value="ECO:0007669"/>
    <property type="project" value="UniProtKB-KW"/>
</dbReference>
<evidence type="ECO:0000313" key="5">
    <source>
        <dbReference type="Proteomes" id="UP001165145"/>
    </source>
</evidence>
<keyword evidence="3" id="KW-0255">Endonuclease</keyword>
<sequence length="261" mass="30271">MMKKQSRKQFILSCGATCKNWTWSWSFVNHEKKMVIFGAWENEREEGLSRTAILRESWEHNTVRKNNGYSQSVSHIGLVMNDGYELYTFNMINSKVDEEIAKINNFTPRLNKKYAQKENGVWYAYDEVTSNLYPDEVVQPRNYIEGTTKTVSINAFERNAEARMKCIEYYGYSCQCCGFDFEKCYGEVGKGFIHVHHRYALSEIKSTYSVDPIKDLIPLCPNCHAMVHRGNEVMSIDELKTRIDSAKAHYQSVILTSDISE</sequence>